<dbReference type="eggNOG" id="arCOG01736">
    <property type="taxonomic scope" value="Archaea"/>
</dbReference>
<sequence>MRAFVAVDAPGTEIAELQQEMMSFSGWSAREVKPVEQNNFHFTLIFLGEITGQQAEKVKEKLAKVRFEPFPITYTGVGAFPKASNARIVWVGLDPEGSAMLQELAGQVVAKTAEAGFVPDKPFSPHLTIFRAKNRHVAVDTAKYAGKTFGTSIVDRVYLKKSELAPSGPTYSNIYTVSAAEEKGA</sequence>
<evidence type="ECO:0000313" key="5">
    <source>
        <dbReference type="Proteomes" id="UP000028194"/>
    </source>
</evidence>
<evidence type="ECO:0000256" key="1">
    <source>
        <dbReference type="ARBA" id="ARBA00022801"/>
    </source>
</evidence>
<dbReference type="NCBIfam" id="TIGR02258">
    <property type="entry name" value="2_5_ligase"/>
    <property type="match status" value="1"/>
</dbReference>
<organism evidence="4 5">
    <name type="scientific">Candidatus Nitrososphaera evergladensis SR1</name>
    <dbReference type="NCBI Taxonomy" id="1459636"/>
    <lineage>
        <taxon>Archaea</taxon>
        <taxon>Nitrososphaerota</taxon>
        <taxon>Nitrososphaeria</taxon>
        <taxon>Nitrososphaerales</taxon>
        <taxon>Nitrososphaeraceae</taxon>
        <taxon>Nitrososphaera</taxon>
    </lineage>
</organism>
<dbReference type="EMBL" id="CP007174">
    <property type="protein sequence ID" value="AIF85080.1"/>
    <property type="molecule type" value="Genomic_DNA"/>
</dbReference>
<evidence type="ECO:0000256" key="2">
    <source>
        <dbReference type="HAMAP-Rule" id="MF_01940"/>
    </source>
</evidence>
<proteinExistence type="inferred from homology"/>
<dbReference type="Pfam" id="PF02834">
    <property type="entry name" value="LigT_PEase"/>
    <property type="match status" value="2"/>
</dbReference>
<dbReference type="RefSeq" id="WP_158385595.1">
    <property type="nucleotide sequence ID" value="NZ_CP007174.1"/>
</dbReference>
<feature type="domain" description="Phosphoesterase HXTX" evidence="3">
    <location>
        <begin position="92"/>
        <end position="171"/>
    </location>
</feature>
<dbReference type="Proteomes" id="UP000028194">
    <property type="component" value="Chromosome"/>
</dbReference>
<dbReference type="SUPFAM" id="SSF55144">
    <property type="entry name" value="LigT-like"/>
    <property type="match status" value="1"/>
</dbReference>
<comment type="catalytic activity">
    <reaction evidence="2">
        <text>a 3'-end 2',3'-cyclophospho-ribonucleotide-RNA + H2O = a 3'-end 2'-phospho-ribonucleotide-RNA + H(+)</text>
        <dbReference type="Rhea" id="RHEA:11828"/>
        <dbReference type="Rhea" id="RHEA-COMP:10464"/>
        <dbReference type="Rhea" id="RHEA-COMP:17353"/>
        <dbReference type="ChEBI" id="CHEBI:15377"/>
        <dbReference type="ChEBI" id="CHEBI:15378"/>
        <dbReference type="ChEBI" id="CHEBI:83064"/>
        <dbReference type="ChEBI" id="CHEBI:173113"/>
        <dbReference type="EC" id="3.1.4.58"/>
    </reaction>
</comment>
<feature type="short sequence motif" description="HXTX 1" evidence="2">
    <location>
        <begin position="41"/>
        <end position="44"/>
    </location>
</feature>
<keyword evidence="5" id="KW-1185">Reference proteome</keyword>
<dbReference type="InterPro" id="IPR009097">
    <property type="entry name" value="Cyclic_Pdiesterase"/>
</dbReference>
<evidence type="ECO:0000313" key="4">
    <source>
        <dbReference type="EMBL" id="AIF85080.1"/>
    </source>
</evidence>
<keyword evidence="4" id="KW-0436">Ligase</keyword>
<dbReference type="AlphaFoldDB" id="A0A075MV17"/>
<dbReference type="HOGENOM" id="CLU_081251_3_4_2"/>
<dbReference type="HAMAP" id="MF_01940">
    <property type="entry name" value="RNA_CPDase"/>
    <property type="match status" value="1"/>
</dbReference>
<name>A0A075MV17_9ARCH</name>
<dbReference type="InterPro" id="IPR004175">
    <property type="entry name" value="RNA_CPDase"/>
</dbReference>
<feature type="active site" description="Proton acceptor" evidence="2">
    <location>
        <position position="126"/>
    </location>
</feature>
<dbReference type="PANTHER" id="PTHR35561">
    <property type="entry name" value="RNA 2',3'-CYCLIC PHOSPHODIESTERASE"/>
    <property type="match status" value="1"/>
</dbReference>
<dbReference type="OrthoDB" id="44091at2157"/>
<dbReference type="STRING" id="1459636.NTE_03045"/>
<dbReference type="GO" id="GO:0016874">
    <property type="term" value="F:ligase activity"/>
    <property type="evidence" value="ECO:0007669"/>
    <property type="project" value="UniProtKB-KW"/>
</dbReference>
<reference evidence="4 5" key="1">
    <citation type="journal article" date="2014" name="PLoS ONE">
        <title>Genome Sequence of Candidatus Nitrososphaera evergladensis from Group I.1b Enriched from Everglades Soil Reveals Novel Genomic Features of the Ammonia-Oxidizing Archaea.</title>
        <authorList>
            <person name="Zhalnina K.V."/>
            <person name="Dias R."/>
            <person name="Leonard M.T."/>
            <person name="Dorr de Quadros P."/>
            <person name="Camargo F.A."/>
            <person name="Drew J.C."/>
            <person name="Farmerie W.G."/>
            <person name="Daroub S.H."/>
            <person name="Triplett E.W."/>
        </authorList>
    </citation>
    <scope>NUCLEOTIDE SEQUENCE [LARGE SCALE GENOMIC DNA]</scope>
    <source>
        <strain evidence="4 5">SR1</strain>
    </source>
</reference>
<dbReference type="PANTHER" id="PTHR35561:SF1">
    <property type="entry name" value="RNA 2',3'-CYCLIC PHOSPHODIESTERASE"/>
    <property type="match status" value="1"/>
</dbReference>
<evidence type="ECO:0000259" key="3">
    <source>
        <dbReference type="Pfam" id="PF02834"/>
    </source>
</evidence>
<dbReference type="Gene3D" id="3.90.1140.10">
    <property type="entry name" value="Cyclic phosphodiesterase"/>
    <property type="match status" value="1"/>
</dbReference>
<dbReference type="GeneID" id="41598713"/>
<comment type="similarity">
    <text evidence="2">Belongs to the 2H phosphoesterase superfamily. ThpR family.</text>
</comment>
<comment type="function">
    <text evidence="2">Hydrolyzes RNA 2',3'-cyclic phosphodiester to an RNA 2'-phosphomonoester.</text>
</comment>
<dbReference type="EC" id="3.1.4.58" evidence="2"/>
<gene>
    <name evidence="4" type="ORF">NTE_03045</name>
</gene>
<feature type="active site" description="Proton donor" evidence="2">
    <location>
        <position position="41"/>
    </location>
</feature>
<keyword evidence="1 2" id="KW-0378">Hydrolase</keyword>
<feature type="domain" description="Phosphoesterase HXTX" evidence="3">
    <location>
        <begin position="13"/>
        <end position="90"/>
    </location>
</feature>
<dbReference type="GO" id="GO:0004113">
    <property type="term" value="F:2',3'-cyclic-nucleotide 3'-phosphodiesterase activity"/>
    <property type="evidence" value="ECO:0007669"/>
    <property type="project" value="InterPro"/>
</dbReference>
<feature type="short sequence motif" description="HXTX 2" evidence="2">
    <location>
        <begin position="126"/>
        <end position="129"/>
    </location>
</feature>
<dbReference type="InterPro" id="IPR014051">
    <property type="entry name" value="Phosphoesterase_HXTX"/>
</dbReference>
<accession>A0A075MV17</accession>
<dbReference type="GO" id="GO:0008664">
    <property type="term" value="F:RNA 2',3'-cyclic 3'-phosphodiesterase activity"/>
    <property type="evidence" value="ECO:0007669"/>
    <property type="project" value="UniProtKB-EC"/>
</dbReference>
<dbReference type="KEGG" id="nev:NTE_03045"/>
<protein>
    <recommendedName>
        <fullName evidence="2">RNA 2',3'-cyclic phosphodiesterase</fullName>
        <shortName evidence="2">RNA 2',3'-CPDase</shortName>
        <ecNumber evidence="2">3.1.4.58</ecNumber>
    </recommendedName>
</protein>